<comment type="caution">
    <text evidence="2">The sequence shown here is derived from an EMBL/GenBank/DDBJ whole genome shotgun (WGS) entry which is preliminary data.</text>
</comment>
<dbReference type="InterPro" id="IPR036291">
    <property type="entry name" value="NAD(P)-bd_dom_sf"/>
</dbReference>
<dbReference type="GO" id="GO:0047733">
    <property type="term" value="F:CDP-glucose 4,6-dehydratase activity"/>
    <property type="evidence" value="ECO:0007669"/>
    <property type="project" value="UniProtKB-EC"/>
</dbReference>
<dbReference type="EC" id="4.2.1.45" evidence="2"/>
<proteinExistence type="predicted"/>
<sequence length="359" mass="40832">MGIVKLSFYKDKKIFVTGHTGFKGTWLCKMLINAGAEVTGYALKPPTNPSLFELSSIENEMESIIHNIRDIKHLEQAFSKAQPEIVIHLAAQPLVLESYALPHQTYETNIMGTVNLLECIRKNNSVQSVLVVTTDKVYENNEWIWGYRENDTLGGHDPYSSSKSCSELITNSYNRSYFIDRNIAISTVRAGNVIGGGDFAKNRIVPDCIRAAEKNTTIIVRNPNSKRHYQHVIEALYAYLMIIQKQYNNLEVSSSYNVAPDDSNCISTITLVCLFCEKWKEATEIKLNWSNSTSETASHESTYLILDNSKFKHVFNWQSKWSVDTSIKKTIEWTIAYLANENISSVMDKQILDFINDKK</sequence>
<organism evidence="2 3">
    <name type="scientific">Chengkuizengella axinellae</name>
    <dbReference type="NCBI Taxonomy" id="3064388"/>
    <lineage>
        <taxon>Bacteria</taxon>
        <taxon>Bacillati</taxon>
        <taxon>Bacillota</taxon>
        <taxon>Bacilli</taxon>
        <taxon>Bacillales</taxon>
        <taxon>Paenibacillaceae</taxon>
        <taxon>Chengkuizengella</taxon>
    </lineage>
</organism>
<evidence type="ECO:0000313" key="3">
    <source>
        <dbReference type="Proteomes" id="UP001231941"/>
    </source>
</evidence>
<protein>
    <submittedName>
        <fullName evidence="2">CDP-glucose 4,6-dehydratase</fullName>
        <ecNumber evidence="2">4.2.1.45</ecNumber>
    </submittedName>
</protein>
<feature type="domain" description="NAD(P)-binding" evidence="1">
    <location>
        <begin position="15"/>
        <end position="330"/>
    </location>
</feature>
<evidence type="ECO:0000313" key="2">
    <source>
        <dbReference type="EMBL" id="MDP5275499.1"/>
    </source>
</evidence>
<dbReference type="Pfam" id="PF16363">
    <property type="entry name" value="GDP_Man_Dehyd"/>
    <property type="match status" value="1"/>
</dbReference>
<reference evidence="2 3" key="1">
    <citation type="submission" date="2023-08" db="EMBL/GenBank/DDBJ databases">
        <authorList>
            <person name="Park J.-S."/>
        </authorList>
    </citation>
    <scope>NUCLEOTIDE SEQUENCE [LARGE SCALE GENOMIC DNA]</scope>
    <source>
        <strain evidence="2 3">2205SS18-9</strain>
    </source>
</reference>
<evidence type="ECO:0000259" key="1">
    <source>
        <dbReference type="Pfam" id="PF16363"/>
    </source>
</evidence>
<dbReference type="InterPro" id="IPR013445">
    <property type="entry name" value="CDP_4_6_deHydtase"/>
</dbReference>
<gene>
    <name evidence="2" type="primary">rfbG</name>
    <name evidence="2" type="ORF">Q5Y73_15425</name>
</gene>
<name>A0ABT9J1K9_9BACL</name>
<dbReference type="EMBL" id="JAVAMP010000008">
    <property type="protein sequence ID" value="MDP5275499.1"/>
    <property type="molecule type" value="Genomic_DNA"/>
</dbReference>
<dbReference type="NCBIfam" id="TIGR02622">
    <property type="entry name" value="CDP_4_6_dhtase"/>
    <property type="match status" value="1"/>
</dbReference>
<dbReference type="Gene3D" id="3.40.50.720">
    <property type="entry name" value="NAD(P)-binding Rossmann-like Domain"/>
    <property type="match status" value="1"/>
</dbReference>
<keyword evidence="3" id="KW-1185">Reference proteome</keyword>
<dbReference type="InterPro" id="IPR016040">
    <property type="entry name" value="NAD(P)-bd_dom"/>
</dbReference>
<dbReference type="SUPFAM" id="SSF51735">
    <property type="entry name" value="NAD(P)-binding Rossmann-fold domains"/>
    <property type="match status" value="1"/>
</dbReference>
<dbReference type="RefSeq" id="WP_305992930.1">
    <property type="nucleotide sequence ID" value="NZ_JAVAMP010000008.1"/>
</dbReference>
<dbReference type="Gene3D" id="3.90.25.10">
    <property type="entry name" value="UDP-galactose 4-epimerase, domain 1"/>
    <property type="match status" value="1"/>
</dbReference>
<accession>A0ABT9J1K9</accession>
<dbReference type="Proteomes" id="UP001231941">
    <property type="component" value="Unassembled WGS sequence"/>
</dbReference>
<keyword evidence="2" id="KW-0456">Lyase</keyword>
<dbReference type="PANTHER" id="PTHR43000">
    <property type="entry name" value="DTDP-D-GLUCOSE 4,6-DEHYDRATASE-RELATED"/>
    <property type="match status" value="1"/>
</dbReference>